<accession>A0ABC9C9V1</accession>
<keyword evidence="2" id="KW-1185">Reference proteome</keyword>
<name>A0ABC9C9V1_9POAL</name>
<dbReference type="PANTHER" id="PTHR31343">
    <property type="entry name" value="T15D22.8"/>
    <property type="match status" value="1"/>
</dbReference>
<gene>
    <name evidence="1" type="ORF">URODEC1_LOCUS72815</name>
</gene>
<reference evidence="1 2" key="2">
    <citation type="submission" date="2024-10" db="EMBL/GenBank/DDBJ databases">
        <authorList>
            <person name="Ryan C."/>
        </authorList>
    </citation>
    <scope>NUCLEOTIDE SEQUENCE [LARGE SCALE GENOMIC DNA]</scope>
</reference>
<evidence type="ECO:0000313" key="2">
    <source>
        <dbReference type="Proteomes" id="UP001497457"/>
    </source>
</evidence>
<dbReference type="AlphaFoldDB" id="A0ABC9C9V1"/>
<protein>
    <submittedName>
        <fullName evidence="1">Uncharacterized protein</fullName>
    </submittedName>
</protein>
<organism evidence="1 2">
    <name type="scientific">Urochloa decumbens</name>
    <dbReference type="NCBI Taxonomy" id="240449"/>
    <lineage>
        <taxon>Eukaryota</taxon>
        <taxon>Viridiplantae</taxon>
        <taxon>Streptophyta</taxon>
        <taxon>Embryophyta</taxon>
        <taxon>Tracheophyta</taxon>
        <taxon>Spermatophyta</taxon>
        <taxon>Magnoliopsida</taxon>
        <taxon>Liliopsida</taxon>
        <taxon>Poales</taxon>
        <taxon>Poaceae</taxon>
        <taxon>PACMAD clade</taxon>
        <taxon>Panicoideae</taxon>
        <taxon>Panicodae</taxon>
        <taxon>Paniceae</taxon>
        <taxon>Melinidinae</taxon>
        <taxon>Urochloa</taxon>
    </lineage>
</organism>
<reference evidence="2" key="1">
    <citation type="submission" date="2024-06" db="EMBL/GenBank/DDBJ databases">
        <authorList>
            <person name="Ryan C."/>
        </authorList>
    </citation>
    <scope>NUCLEOTIDE SEQUENCE [LARGE SCALE GENOMIC DNA]</scope>
</reference>
<dbReference type="EMBL" id="OZ075139">
    <property type="protein sequence ID" value="CAL5015817.1"/>
    <property type="molecule type" value="Genomic_DNA"/>
</dbReference>
<dbReference type="PANTHER" id="PTHR31343:SF37">
    <property type="entry name" value="OSJNBA0038O10.24-LIKE PROTEIN"/>
    <property type="match status" value="1"/>
</dbReference>
<sequence length="309" mass="35003">MAGSSASIQDEANAAFDGTAGIHSNLRCFLERVTPVVKAHRVPVAPYLPPSNDYFGKIAHNNVFKYFYLGDLWNLFYQWSACGVGTSVCIAPGETIEQYFVPYLSSIELYTYKADVPASQSMMYDRGFNEYSHHCMEDWTHGHQTPSHMSKVGVKSKEELFFKYFEPDSPYERVPFVDKLYELYHTCPGLTALSSAELSPLSWMSVLWYPTGHVPAKNRKDLNTCFLTYYSLSPSKDNVSLDNVHASDHVALNPFGLATYKLDAKVWASPNSGDEEHIASLFDAARSWIKKHGIHHNDFNHFSSRYCFT</sequence>
<evidence type="ECO:0000313" key="1">
    <source>
        <dbReference type="EMBL" id="CAL5015817.1"/>
    </source>
</evidence>
<dbReference type="Proteomes" id="UP001497457">
    <property type="component" value="Chromosome 29rd"/>
</dbReference>
<dbReference type="Pfam" id="PF05623">
    <property type="entry name" value="DUF789"/>
    <property type="match status" value="1"/>
</dbReference>
<dbReference type="InterPro" id="IPR008507">
    <property type="entry name" value="DUF789"/>
</dbReference>
<proteinExistence type="predicted"/>